<proteinExistence type="predicted"/>
<dbReference type="Proteomes" id="UP000608063">
    <property type="component" value="Unassembled WGS sequence"/>
</dbReference>
<dbReference type="EMBL" id="WVBC01000023">
    <property type="protein sequence ID" value="NKT78016.1"/>
    <property type="molecule type" value="Genomic_DNA"/>
</dbReference>
<dbReference type="RefSeq" id="WP_205915132.1">
    <property type="nucleotide sequence ID" value="NZ_CP095478.1"/>
</dbReference>
<evidence type="ECO:0000313" key="3">
    <source>
        <dbReference type="EMBL" id="NKT78016.1"/>
    </source>
</evidence>
<dbReference type="Proteomes" id="UP000808906">
    <property type="component" value="Unassembled WGS sequence"/>
</dbReference>
<gene>
    <name evidence="2" type="ORF">GS441_27015</name>
    <name evidence="3" type="ORF">GS882_07770</name>
    <name evidence="4" type="ORF">GS882_07860</name>
    <name evidence="5" type="ORF">GS947_23760</name>
</gene>
<comment type="caution">
    <text evidence="2">The sequence shown here is derived from an EMBL/GenBank/DDBJ whole genome shotgun (WGS) entry which is preliminary data.</text>
</comment>
<feature type="region of interest" description="Disordered" evidence="1">
    <location>
        <begin position="157"/>
        <end position="199"/>
    </location>
</feature>
<evidence type="ECO:0000313" key="2">
    <source>
        <dbReference type="EMBL" id="MBM4568919.1"/>
    </source>
</evidence>
<dbReference type="AlphaFoldDB" id="A0A9Q2YZD4"/>
<dbReference type="EMBL" id="WUXR01000029">
    <property type="protein sequence ID" value="MBM4568919.1"/>
    <property type="molecule type" value="Genomic_DNA"/>
</dbReference>
<evidence type="ECO:0000313" key="5">
    <source>
        <dbReference type="EMBL" id="NKW44485.1"/>
    </source>
</evidence>
<reference evidence="2" key="1">
    <citation type="submission" date="2019-11" db="EMBL/GenBank/DDBJ databases">
        <title>Spread of Macrolides and rifampicin resistant Rhodococcus equi in clinical isolates in the USA.</title>
        <authorList>
            <person name="Alvarez-Narvaez S."/>
            <person name="Huber L."/>
            <person name="Cohen N.D."/>
            <person name="Slovis N."/>
            <person name="Greiter M."/>
            <person name="Giguere S."/>
            <person name="Hart K."/>
        </authorList>
    </citation>
    <scope>NUCLEOTIDE SEQUENCE</scope>
    <source>
        <strain evidence="2">Lh_17</strain>
    </source>
</reference>
<dbReference type="EMBL" id="WVDC01000023">
    <property type="protein sequence ID" value="NKW44485.1"/>
    <property type="molecule type" value="Genomic_DNA"/>
</dbReference>
<evidence type="ECO:0000313" key="4">
    <source>
        <dbReference type="EMBL" id="NKT78033.1"/>
    </source>
</evidence>
<accession>A0A9Q2YZD4</accession>
<protein>
    <submittedName>
        <fullName evidence="2">Uncharacterized protein</fullName>
    </submittedName>
</protein>
<sequence>MNTPSSSHENTETAGGNTANARGGGADPGICPWCQTPVTPHSGRGRPRVWCSDQCRRDAHNARKAARAGAVGMKVIRQTRTIEKPVPVPVVEYRDPPPTATPARYLDDHDIAMHVLRNPDLLAKILDSFSAGLGPRLTGRQLTGPLHEAALRLAPRLDDYRRHATPPPPEPAASRADTAGLSRQQRRALDRLQAKNPHR</sequence>
<evidence type="ECO:0000256" key="1">
    <source>
        <dbReference type="SAM" id="MobiDB-lite"/>
    </source>
</evidence>
<feature type="region of interest" description="Disordered" evidence="1">
    <location>
        <begin position="1"/>
        <end position="29"/>
    </location>
</feature>
<feature type="compositionally biased region" description="Low complexity" evidence="1">
    <location>
        <begin position="12"/>
        <end position="21"/>
    </location>
</feature>
<evidence type="ECO:0000313" key="6">
    <source>
        <dbReference type="Proteomes" id="UP000808906"/>
    </source>
</evidence>
<reference evidence="3" key="2">
    <citation type="journal article" date="2020" name="Environ. Microbiol.">
        <title>The novel and transferable erm(51) gene confers Macrolides, Lincosamides, and Streptogramins B (MLSB) resistance to clonal Rhodococcus equi in the environment.</title>
        <authorList>
            <person name="Huber L."/>
            <person name="Giguere S."/>
            <person name="Slovis N.M."/>
            <person name="Alvarez-Narvaez S."/>
            <person name="Hart K.A."/>
            <person name="Greiter M."/>
            <person name="Morris E.R.A."/>
            <person name="Cohen N.D."/>
        </authorList>
    </citation>
    <scope>NUCLEOTIDE SEQUENCE</scope>
    <source>
        <strain evidence="3">Lh_116_1</strain>
        <strain evidence="5">Lh_16_1</strain>
    </source>
</reference>
<organism evidence="2 6">
    <name type="scientific">Rhodococcus hoagii</name>
    <name type="common">Corynebacterium equii</name>
    <dbReference type="NCBI Taxonomy" id="43767"/>
    <lineage>
        <taxon>Bacteria</taxon>
        <taxon>Bacillati</taxon>
        <taxon>Actinomycetota</taxon>
        <taxon>Actinomycetes</taxon>
        <taxon>Mycobacteriales</taxon>
        <taxon>Nocardiaceae</taxon>
        <taxon>Prescottella</taxon>
    </lineage>
</organism>
<dbReference type="Proteomes" id="UP000603463">
    <property type="component" value="Unassembled WGS sequence"/>
</dbReference>
<dbReference type="EMBL" id="WVBC01000023">
    <property type="protein sequence ID" value="NKT78033.1"/>
    <property type="molecule type" value="Genomic_DNA"/>
</dbReference>
<name>A0A9Q2YZD4_RHOHA</name>